<evidence type="ECO:0000259" key="8">
    <source>
        <dbReference type="Pfam" id="PF02608"/>
    </source>
</evidence>
<evidence type="ECO:0000256" key="7">
    <source>
        <dbReference type="SAM" id="SignalP"/>
    </source>
</evidence>
<dbReference type="EMBL" id="BSUL01000001">
    <property type="protein sequence ID" value="GMA29853.1"/>
    <property type="molecule type" value="Genomic_DNA"/>
</dbReference>
<protein>
    <submittedName>
        <fullName evidence="9">BMP family ABC transporter substrate-binding protein</fullName>
    </submittedName>
</protein>
<sequence length="348" mass="35400">MFKASRLGVAAVALGALALTACSTGTTGGTSSDGPSFVYITPEALGINEFLKLGDAGTKAAAEELGGTAKTFESDGTEQTMRSNIEAALDEAPDAIVLTTFQLTKFALEYATDNPEQPFVLIDDCPVVEGDLPSNLYCGQFAEYEGAYLAGVEAGHLTQTGAVASVGALDTPFINRYTDSFALGAQSVDAAITDNQSFVGGDNPFADPVGAKENALAALEGGADQVFAATAGGNGGVFEAAQERGAFAYGVDINQCGQAEGVVVDNVIKKIDVVVLDLLTKITDGEPGGESTVYDLASGGLSLTGLEEGVADSGCVIAEHPEVIEAVSAVRDQIVAGDIEVPDPILAG</sequence>
<dbReference type="GO" id="GO:0005886">
    <property type="term" value="C:plasma membrane"/>
    <property type="evidence" value="ECO:0007669"/>
    <property type="project" value="UniProtKB-SubCell"/>
</dbReference>
<keyword evidence="6" id="KW-0449">Lipoprotein</keyword>
<comment type="similarity">
    <text evidence="2">Belongs to the BMP lipoprotein family.</text>
</comment>
<evidence type="ECO:0000256" key="1">
    <source>
        <dbReference type="ARBA" id="ARBA00004193"/>
    </source>
</evidence>
<dbReference type="SUPFAM" id="SSF53822">
    <property type="entry name" value="Periplasmic binding protein-like I"/>
    <property type="match status" value="1"/>
</dbReference>
<evidence type="ECO:0000256" key="5">
    <source>
        <dbReference type="ARBA" id="ARBA00023136"/>
    </source>
</evidence>
<dbReference type="InterPro" id="IPR003760">
    <property type="entry name" value="PnrA-like"/>
</dbReference>
<keyword evidence="10" id="KW-1185">Reference proteome</keyword>
<comment type="subcellular location">
    <subcellularLocation>
        <location evidence="1">Cell membrane</location>
        <topology evidence="1">Lipid-anchor</topology>
    </subcellularLocation>
</comment>
<evidence type="ECO:0000256" key="4">
    <source>
        <dbReference type="ARBA" id="ARBA00022729"/>
    </source>
</evidence>
<comment type="caution">
    <text evidence="9">The sequence shown here is derived from an EMBL/GenBank/DDBJ whole genome shotgun (WGS) entry which is preliminary data.</text>
</comment>
<evidence type="ECO:0000256" key="2">
    <source>
        <dbReference type="ARBA" id="ARBA00008610"/>
    </source>
</evidence>
<name>A0AA37UFV7_9MICO</name>
<evidence type="ECO:0000313" key="9">
    <source>
        <dbReference type="EMBL" id="GMA29853.1"/>
    </source>
</evidence>
<feature type="chain" id="PRO_5041283565" evidence="7">
    <location>
        <begin position="22"/>
        <end position="348"/>
    </location>
</feature>
<dbReference type="CDD" id="cd06354">
    <property type="entry name" value="PBP1_PrnA-like"/>
    <property type="match status" value="1"/>
</dbReference>
<dbReference type="PANTHER" id="PTHR34296:SF2">
    <property type="entry name" value="ABC TRANSPORTER GUANOSINE-BINDING PROTEIN NUPN"/>
    <property type="match status" value="1"/>
</dbReference>
<keyword evidence="4 7" id="KW-0732">Signal</keyword>
<dbReference type="InterPro" id="IPR050957">
    <property type="entry name" value="BMP_lipoprotein"/>
</dbReference>
<feature type="signal peptide" evidence="7">
    <location>
        <begin position="1"/>
        <end position="21"/>
    </location>
</feature>
<evidence type="ECO:0000313" key="10">
    <source>
        <dbReference type="Proteomes" id="UP001157160"/>
    </source>
</evidence>
<dbReference type="AlphaFoldDB" id="A0AA37UFV7"/>
<evidence type="ECO:0000256" key="6">
    <source>
        <dbReference type="ARBA" id="ARBA00023288"/>
    </source>
</evidence>
<keyword evidence="3" id="KW-1003">Cell membrane</keyword>
<evidence type="ECO:0000256" key="3">
    <source>
        <dbReference type="ARBA" id="ARBA00022475"/>
    </source>
</evidence>
<dbReference type="Gene3D" id="3.40.50.2300">
    <property type="match status" value="2"/>
</dbReference>
<dbReference type="Pfam" id="PF02608">
    <property type="entry name" value="Bmp"/>
    <property type="match status" value="1"/>
</dbReference>
<organism evidence="9 10">
    <name type="scientific">Arenivirga flava</name>
    <dbReference type="NCBI Taxonomy" id="1930060"/>
    <lineage>
        <taxon>Bacteria</taxon>
        <taxon>Bacillati</taxon>
        <taxon>Actinomycetota</taxon>
        <taxon>Actinomycetes</taxon>
        <taxon>Micrococcales</taxon>
        <taxon>Microbacteriaceae</taxon>
        <taxon>Arenivirga</taxon>
    </lineage>
</organism>
<reference evidence="9 10" key="1">
    <citation type="journal article" date="2014" name="Int. J. Syst. Evol. Microbiol.">
        <title>Complete genome sequence of Corynebacterium casei LMG S-19264T (=DSM 44701T), isolated from a smear-ripened cheese.</title>
        <authorList>
            <consortium name="US DOE Joint Genome Institute (JGI-PGF)"/>
            <person name="Walter F."/>
            <person name="Albersmeier A."/>
            <person name="Kalinowski J."/>
            <person name="Ruckert C."/>
        </authorList>
    </citation>
    <scope>NUCLEOTIDE SEQUENCE [LARGE SCALE GENOMIC DNA]</scope>
    <source>
        <strain evidence="9 10">NBRC 112289</strain>
    </source>
</reference>
<dbReference type="Proteomes" id="UP001157160">
    <property type="component" value="Unassembled WGS sequence"/>
</dbReference>
<dbReference type="PROSITE" id="PS51257">
    <property type="entry name" value="PROKAR_LIPOPROTEIN"/>
    <property type="match status" value="1"/>
</dbReference>
<dbReference type="RefSeq" id="WP_284234319.1">
    <property type="nucleotide sequence ID" value="NZ_BSUL01000001.1"/>
</dbReference>
<dbReference type="InterPro" id="IPR028082">
    <property type="entry name" value="Peripla_BP_I"/>
</dbReference>
<proteinExistence type="inferred from homology"/>
<dbReference type="PANTHER" id="PTHR34296">
    <property type="entry name" value="TRANSCRIPTIONAL ACTIVATOR PROTEIN MED"/>
    <property type="match status" value="1"/>
</dbReference>
<feature type="domain" description="ABC transporter substrate-binding protein PnrA-like" evidence="8">
    <location>
        <begin position="57"/>
        <end position="304"/>
    </location>
</feature>
<accession>A0AA37UFV7</accession>
<keyword evidence="5" id="KW-0472">Membrane</keyword>
<gene>
    <name evidence="9" type="ORF">GCM10025874_31060</name>
</gene>